<gene>
    <name evidence="4" type="ORF">FDG2_6376</name>
</gene>
<dbReference type="InterPro" id="IPR011043">
    <property type="entry name" value="Gal_Oxase/kelch_b-propeller"/>
</dbReference>
<dbReference type="SUPFAM" id="SSF50965">
    <property type="entry name" value="Galactose oxidase, central domain"/>
    <property type="match status" value="1"/>
</dbReference>
<evidence type="ECO:0000259" key="2">
    <source>
        <dbReference type="Pfam" id="PF07250"/>
    </source>
</evidence>
<keyword evidence="1" id="KW-0732">Signal</keyword>
<dbReference type="InterPro" id="IPR013783">
    <property type="entry name" value="Ig-like_fold"/>
</dbReference>
<reference evidence="5" key="1">
    <citation type="submission" date="2016-02" db="EMBL/GenBank/DDBJ databases">
        <authorList>
            <person name="Wibberg D."/>
        </authorList>
    </citation>
    <scope>NUCLEOTIDE SEQUENCE [LARGE SCALE GENOMIC DNA]</scope>
</reference>
<dbReference type="Pfam" id="PF07250">
    <property type="entry name" value="Glyoxal_oxid_N"/>
    <property type="match status" value="1"/>
</dbReference>
<dbReference type="PANTHER" id="PTHR32208">
    <property type="entry name" value="SECRETED PROTEIN-RELATED"/>
    <property type="match status" value="1"/>
</dbReference>
<dbReference type="InterPro" id="IPR009880">
    <property type="entry name" value="Glyoxal_oxidase_N"/>
</dbReference>
<dbReference type="Pfam" id="PF09118">
    <property type="entry name" value="GO-like_E_set"/>
    <property type="match status" value="1"/>
</dbReference>
<proteinExistence type="predicted"/>
<dbReference type="InterPro" id="IPR014756">
    <property type="entry name" value="Ig_E-set"/>
</dbReference>
<evidence type="ECO:0000259" key="3">
    <source>
        <dbReference type="Pfam" id="PF09118"/>
    </source>
</evidence>
<evidence type="ECO:0000256" key="1">
    <source>
        <dbReference type="ARBA" id="ARBA00022729"/>
    </source>
</evidence>
<name>A0A1C3PGT0_9ACTN</name>
<dbReference type="SUPFAM" id="SSF81296">
    <property type="entry name" value="E set domains"/>
    <property type="match status" value="1"/>
</dbReference>
<dbReference type="GO" id="GO:0005975">
    <property type="term" value="P:carbohydrate metabolic process"/>
    <property type="evidence" value="ECO:0007669"/>
    <property type="project" value="UniProtKB-ARBA"/>
</dbReference>
<dbReference type="Gene3D" id="2.130.10.80">
    <property type="entry name" value="Galactose oxidase/kelch, beta-propeller"/>
    <property type="match status" value="1"/>
</dbReference>
<dbReference type="InterPro" id="IPR015202">
    <property type="entry name" value="GO-like_E_set"/>
</dbReference>
<accession>A0A1C3PGT0</accession>
<feature type="domain" description="Galactose oxidase-like Early set" evidence="3">
    <location>
        <begin position="144"/>
        <end position="236"/>
    </location>
</feature>
<evidence type="ECO:0000313" key="5">
    <source>
        <dbReference type="Proteomes" id="UP000199013"/>
    </source>
</evidence>
<organism evidence="4 5">
    <name type="scientific">Candidatus Protofrankia californiensis</name>
    <dbReference type="NCBI Taxonomy" id="1839754"/>
    <lineage>
        <taxon>Bacteria</taxon>
        <taxon>Bacillati</taxon>
        <taxon>Actinomycetota</taxon>
        <taxon>Actinomycetes</taxon>
        <taxon>Frankiales</taxon>
        <taxon>Frankiaceae</taxon>
        <taxon>Protofrankia</taxon>
    </lineage>
</organism>
<sequence>MLLPPAQAQKVADFGGGNTYSDLDPTNHTDIIDLRKEDPQWTSGPDLPAAKMYVSAVILPDGKVFETGGAKHNYAEYAVPEASMYDPVANTFTPVPADPLARMYHSESFLLPDGRVASIGNNPATGEFDLGISVYSPWYMSRQRPTITAAADQFDLGSTQNLTVSGNIGRVTLIRPASVTHQSDPNQRSVDLPITGTGTNISVAVPSNPNIIPAGYYMMFVQDMNGVPSVAKWVHVG</sequence>
<dbReference type="InterPro" id="IPR037293">
    <property type="entry name" value="Gal_Oxidase_central_sf"/>
</dbReference>
<keyword evidence="5" id="KW-1185">Reference proteome</keyword>
<dbReference type="Proteomes" id="UP000199013">
    <property type="component" value="Unassembled WGS sequence"/>
</dbReference>
<feature type="domain" description="Glyoxal oxidase N-terminal" evidence="2">
    <location>
        <begin position="31"/>
        <end position="125"/>
    </location>
</feature>
<dbReference type="Gene3D" id="2.60.40.10">
    <property type="entry name" value="Immunoglobulins"/>
    <property type="match status" value="1"/>
</dbReference>
<dbReference type="CDD" id="cd02851">
    <property type="entry name" value="E_set_GO_C"/>
    <property type="match status" value="1"/>
</dbReference>
<dbReference type="EMBL" id="FLUV01002638">
    <property type="protein sequence ID" value="SBW29053.1"/>
    <property type="molecule type" value="Genomic_DNA"/>
</dbReference>
<dbReference type="PANTHER" id="PTHR32208:SF21">
    <property type="entry name" value="LOW QUALITY PROTEIN: ALDEHYDE OXIDASE GLOX-LIKE"/>
    <property type="match status" value="1"/>
</dbReference>
<evidence type="ECO:0000313" key="4">
    <source>
        <dbReference type="EMBL" id="SBW29053.1"/>
    </source>
</evidence>
<dbReference type="AlphaFoldDB" id="A0A1C3PGT0"/>
<protein>
    <submittedName>
        <fullName evidence="4">Uncharacterized protein</fullName>
    </submittedName>
</protein>